<feature type="domain" description="Tectonic-1-3 N-terminal" evidence="7">
    <location>
        <begin position="95"/>
        <end position="204"/>
    </location>
</feature>
<feature type="domain" description="Tectonic-1-3" evidence="6">
    <location>
        <begin position="365"/>
        <end position="520"/>
    </location>
</feature>
<evidence type="ECO:0000313" key="8">
    <source>
        <dbReference type="Ensembl" id="ENSACUP00000010693.1"/>
    </source>
</evidence>
<evidence type="ECO:0000256" key="2">
    <source>
        <dbReference type="ARBA" id="ARBA00011495"/>
    </source>
</evidence>
<evidence type="ECO:0000313" key="9">
    <source>
        <dbReference type="Proteomes" id="UP000472269"/>
    </source>
</evidence>
<reference evidence="8" key="2">
    <citation type="submission" date="2025-09" db="UniProtKB">
        <authorList>
            <consortium name="Ensembl"/>
        </authorList>
    </citation>
    <scope>IDENTIFICATION</scope>
</reference>
<dbReference type="InterPro" id="IPR057724">
    <property type="entry name" value="TCTN1-3_N"/>
</dbReference>
<keyword evidence="4" id="KW-0970">Cilium biogenesis/degradation</keyword>
<dbReference type="Pfam" id="PF25752">
    <property type="entry name" value="DUF1619_N"/>
    <property type="match status" value="1"/>
</dbReference>
<dbReference type="AlphaFoldDB" id="A0A663MHB8"/>
<accession>A0A663MHB8</accession>
<evidence type="ECO:0000256" key="5">
    <source>
        <dbReference type="ARBA" id="ARBA00023180"/>
    </source>
</evidence>
<evidence type="ECO:0000256" key="1">
    <source>
        <dbReference type="ARBA" id="ARBA00007633"/>
    </source>
</evidence>
<gene>
    <name evidence="8" type="primary">TCTN2</name>
</gene>
<evidence type="ECO:0000259" key="6">
    <source>
        <dbReference type="Pfam" id="PF07773"/>
    </source>
</evidence>
<dbReference type="PANTHER" id="PTHR14611:SF6">
    <property type="entry name" value="TECTONIC-2"/>
    <property type="match status" value="1"/>
</dbReference>
<protein>
    <submittedName>
        <fullName evidence="8">Tectonic family member 2</fullName>
    </submittedName>
</protein>
<dbReference type="Pfam" id="PF07773">
    <property type="entry name" value="TCTN_DUF1619"/>
    <property type="match status" value="2"/>
</dbReference>
<dbReference type="PANTHER" id="PTHR14611">
    <property type="entry name" value="TECTONIC FAMILY MEMBER"/>
    <property type="match status" value="1"/>
</dbReference>
<evidence type="ECO:0000256" key="4">
    <source>
        <dbReference type="ARBA" id="ARBA00022794"/>
    </source>
</evidence>
<dbReference type="Proteomes" id="UP000472269">
    <property type="component" value="Unplaced"/>
</dbReference>
<keyword evidence="9" id="KW-1185">Reference proteome</keyword>
<dbReference type="GO" id="GO:0060271">
    <property type="term" value="P:cilium assembly"/>
    <property type="evidence" value="ECO:0007669"/>
    <property type="project" value="TreeGrafter"/>
</dbReference>
<dbReference type="GO" id="GO:0007224">
    <property type="term" value="P:smoothened signaling pathway"/>
    <property type="evidence" value="ECO:0007669"/>
    <property type="project" value="TreeGrafter"/>
</dbReference>
<dbReference type="OMA" id="GWFPFLC"/>
<name>A0A663MHB8_ATHCN</name>
<sequence length="597" mass="65884">MTVEHFLNFYFDTGKLQPANCSESERAGDWNLNVTPGMNASRVTISLTRNLQMCLPNVTDCCTAPLCVVETLQVLACRGSVVLAHLLIQAEIYANSSFTGNVSENATIVPNQVFQPLGSCPCDLTSAACDVRCCCDPECTPDLKQLFNESCFSGVFGGDVNPPFDQLCSSQSMEYTPEWFPFLCVQSSLNNTPFLGYFYHGSTSAPKVPSFKITLPTSPGKLFTGYRQGDPIMTEENEYFTIPQQSMAGQCAGNAPVAYLQNFDVKCLTNLASYKEGLPHDVRINSGTGGTLHKPQWKCDLSVLFTVASFFLPPENLHTAEVLCQNVTFAEHYTFIWKDENIERINVTVFLGSLCDGDVFNFIAGRGMCTSATYTPVLFGVDSLSGCILEVGINEDCSLLRGNVTEKLNSLIQATHVGKRHNSSYSDLNDWVEIIRLDPFNSDTNVSTGSLKGVCPDIPANLNIRIIFADVGAVQGIPQQEILAVQISYSTVIWQFQCGFTCGNSLSFLPITASVQFIKVPAQPPIPMTRYQINYTEFDCNRNDVCWPQLFYPLTRFYTGEPYSQCLAKGLSLAFLVLLAVIMSNPWFSKLWNSSLI</sequence>
<dbReference type="Ensembl" id="ENSACUT00000011415.1">
    <property type="protein sequence ID" value="ENSACUP00000010693.1"/>
    <property type="gene ID" value="ENSACUG00000007244.1"/>
</dbReference>
<proteinExistence type="inferred from homology"/>
<dbReference type="GO" id="GO:0036038">
    <property type="term" value="C:MKS complex"/>
    <property type="evidence" value="ECO:0007669"/>
    <property type="project" value="TreeGrafter"/>
</dbReference>
<keyword evidence="3" id="KW-0732">Signal</keyword>
<organism evidence="8 9">
    <name type="scientific">Athene cunicularia</name>
    <name type="common">Burrowing owl</name>
    <name type="synonym">Speotyto cunicularia</name>
    <dbReference type="NCBI Taxonomy" id="194338"/>
    <lineage>
        <taxon>Eukaryota</taxon>
        <taxon>Metazoa</taxon>
        <taxon>Chordata</taxon>
        <taxon>Craniata</taxon>
        <taxon>Vertebrata</taxon>
        <taxon>Euteleostomi</taxon>
        <taxon>Archelosauria</taxon>
        <taxon>Archosauria</taxon>
        <taxon>Dinosauria</taxon>
        <taxon>Saurischia</taxon>
        <taxon>Theropoda</taxon>
        <taxon>Coelurosauria</taxon>
        <taxon>Aves</taxon>
        <taxon>Neognathae</taxon>
        <taxon>Neoaves</taxon>
        <taxon>Telluraves</taxon>
        <taxon>Strigiformes</taxon>
        <taxon>Strigidae</taxon>
        <taxon>Athene</taxon>
    </lineage>
</organism>
<dbReference type="GO" id="GO:1904491">
    <property type="term" value="P:protein localization to ciliary transition zone"/>
    <property type="evidence" value="ECO:0007669"/>
    <property type="project" value="TreeGrafter"/>
</dbReference>
<evidence type="ECO:0000256" key="3">
    <source>
        <dbReference type="ARBA" id="ARBA00022729"/>
    </source>
</evidence>
<comment type="subunit">
    <text evidence="2">Part of the tectonic-like complex (also named B9 complex).</text>
</comment>
<keyword evidence="5" id="KW-0325">Glycoprotein</keyword>
<comment type="similarity">
    <text evidence="1">Belongs to the tectonic family.</text>
</comment>
<feature type="domain" description="Tectonic-1-3" evidence="6">
    <location>
        <begin position="224"/>
        <end position="356"/>
    </location>
</feature>
<dbReference type="InterPro" id="IPR011677">
    <property type="entry name" value="TCTN1-3_dom"/>
</dbReference>
<dbReference type="InterPro" id="IPR040354">
    <property type="entry name" value="TCTN1-3"/>
</dbReference>
<evidence type="ECO:0000259" key="7">
    <source>
        <dbReference type="Pfam" id="PF25752"/>
    </source>
</evidence>
<reference evidence="8" key="1">
    <citation type="submission" date="2025-08" db="UniProtKB">
        <authorList>
            <consortium name="Ensembl"/>
        </authorList>
    </citation>
    <scope>IDENTIFICATION</scope>
</reference>